<name>W6U234_ECHGR</name>
<dbReference type="EMBL" id="APAU02000233">
    <property type="protein sequence ID" value="EUB54586.1"/>
    <property type="molecule type" value="Genomic_DNA"/>
</dbReference>
<dbReference type="CTD" id="36346270"/>
<dbReference type="GeneID" id="36346270"/>
<keyword evidence="2" id="KW-1185">Reference proteome</keyword>
<proteinExistence type="predicted"/>
<dbReference type="KEGG" id="egl:EGR_10555"/>
<sequence>MDVYTGSVNCGSFVATQATIYCFGFDICYVHIRSYFQLPGVAVQHIEANIILTTRNKIYGKQIWVHLGAICFISWNTLKCSQDYNKALQVVWLVQFLNAFWLTTMKMSNKLCKLLRNSFDNIAGMVNIVNLKHNYYAFNCSFSVQYLSVESNLHMTCSSFLKNVNKVCFYKKLISIMNVRKKHQRAIEKELTVGAMRQSTSVYTKRNKKLTTYLGIFVSKFEPIRRSNKLKRHINAKNCNISARINMRAPQKKPKQKENKLAYEGIPKHSRRGKSTVTKKEQNSVILLLEFVLPVVVAL</sequence>
<reference evidence="1 2" key="1">
    <citation type="journal article" date="2013" name="Nat. Genet.">
        <title>The genome of the hydatid tapeworm Echinococcus granulosus.</title>
        <authorList>
            <person name="Zheng H."/>
            <person name="Zhang W."/>
            <person name="Zhang L."/>
            <person name="Zhang Z."/>
            <person name="Li J."/>
            <person name="Lu G."/>
            <person name="Zhu Y."/>
            <person name="Wang Y."/>
            <person name="Huang Y."/>
            <person name="Liu J."/>
            <person name="Kang H."/>
            <person name="Chen J."/>
            <person name="Wang L."/>
            <person name="Chen A."/>
            <person name="Yu S."/>
            <person name="Gao Z."/>
            <person name="Jin L."/>
            <person name="Gu W."/>
            <person name="Wang Z."/>
            <person name="Zhao L."/>
            <person name="Shi B."/>
            <person name="Wen H."/>
            <person name="Lin R."/>
            <person name="Jones M.K."/>
            <person name="Brejova B."/>
            <person name="Vinar T."/>
            <person name="Zhao G."/>
            <person name="McManus D.P."/>
            <person name="Chen Z."/>
            <person name="Zhou Y."/>
            <person name="Wang S."/>
        </authorList>
    </citation>
    <scope>NUCLEOTIDE SEQUENCE [LARGE SCALE GENOMIC DNA]</scope>
</reference>
<comment type="caution">
    <text evidence="1">The sequence shown here is derived from an EMBL/GenBank/DDBJ whole genome shotgun (WGS) entry which is preliminary data.</text>
</comment>
<protein>
    <submittedName>
        <fullName evidence="1">Uncharacterized protein</fullName>
    </submittedName>
</protein>
<gene>
    <name evidence="1" type="ORF">EGR_10555</name>
</gene>
<accession>W6U234</accession>
<organism evidence="1 2">
    <name type="scientific">Echinococcus granulosus</name>
    <name type="common">Hydatid tapeworm</name>
    <dbReference type="NCBI Taxonomy" id="6210"/>
    <lineage>
        <taxon>Eukaryota</taxon>
        <taxon>Metazoa</taxon>
        <taxon>Spiralia</taxon>
        <taxon>Lophotrochozoa</taxon>
        <taxon>Platyhelminthes</taxon>
        <taxon>Cestoda</taxon>
        <taxon>Eucestoda</taxon>
        <taxon>Cyclophyllidea</taxon>
        <taxon>Taeniidae</taxon>
        <taxon>Echinococcus</taxon>
        <taxon>Echinococcus granulosus group</taxon>
    </lineage>
</organism>
<dbReference type="RefSeq" id="XP_024345782.1">
    <property type="nucleotide sequence ID" value="XM_024499804.1"/>
</dbReference>
<evidence type="ECO:0000313" key="1">
    <source>
        <dbReference type="EMBL" id="EUB54586.1"/>
    </source>
</evidence>
<dbReference type="AlphaFoldDB" id="W6U234"/>
<evidence type="ECO:0000313" key="2">
    <source>
        <dbReference type="Proteomes" id="UP000019149"/>
    </source>
</evidence>
<dbReference type="Proteomes" id="UP000019149">
    <property type="component" value="Unassembled WGS sequence"/>
</dbReference>